<reference evidence="1 2" key="1">
    <citation type="submission" date="2017-09" db="EMBL/GenBank/DDBJ databases">
        <title>Bacterial strain isolated from the female urinary microbiota.</title>
        <authorList>
            <person name="Thomas-White K."/>
            <person name="Kumar N."/>
            <person name="Forster S."/>
            <person name="Putonti C."/>
            <person name="Lawley T."/>
            <person name="Wolfe A.J."/>
        </authorList>
    </citation>
    <scope>NUCLEOTIDE SEQUENCE [LARGE SCALE GENOMIC DNA]</scope>
    <source>
        <strain evidence="1 2">UMB0115</strain>
    </source>
</reference>
<protein>
    <recommendedName>
        <fullName evidence="3">DUF4062 domain-containing protein</fullName>
    </recommendedName>
</protein>
<evidence type="ECO:0000313" key="1">
    <source>
        <dbReference type="EMBL" id="PMC60225.1"/>
    </source>
</evidence>
<dbReference type="RefSeq" id="WP_102164013.1">
    <property type="nucleotide sequence ID" value="NZ_PNHD01000004.1"/>
</dbReference>
<accession>A0A2N6ST25</accession>
<name>A0A2N6ST25_FINMA</name>
<proteinExistence type="predicted"/>
<organism evidence="1 2">
    <name type="scientific">Finegoldia magna</name>
    <name type="common">Peptostreptococcus magnus</name>
    <dbReference type="NCBI Taxonomy" id="1260"/>
    <lineage>
        <taxon>Bacteria</taxon>
        <taxon>Bacillati</taxon>
        <taxon>Bacillota</taxon>
        <taxon>Tissierellia</taxon>
        <taxon>Tissierellales</taxon>
        <taxon>Peptoniphilaceae</taxon>
        <taxon>Finegoldia</taxon>
    </lineage>
</organism>
<comment type="caution">
    <text evidence="1">The sequence shown here is derived from an EMBL/GenBank/DDBJ whole genome shotgun (WGS) entry which is preliminary data.</text>
</comment>
<dbReference type="EMBL" id="PNHD01000004">
    <property type="protein sequence ID" value="PMC60225.1"/>
    <property type="molecule type" value="Genomic_DNA"/>
</dbReference>
<evidence type="ECO:0000313" key="2">
    <source>
        <dbReference type="Proteomes" id="UP000235723"/>
    </source>
</evidence>
<gene>
    <name evidence="1" type="ORF">CJ208_03890</name>
</gene>
<dbReference type="Proteomes" id="UP000235723">
    <property type="component" value="Unassembled WGS sequence"/>
</dbReference>
<sequence>MPRKGVTIYDLLISCPGDVTDFLEIIKESVESFNRTFGDLNNIEVVTKHWSTNSYPESGDKPQELLNKQFVRNCDAAVAVFWTRFGTPTDKYGSGTEEEIEEMLLANKQVFMYFLNAPINPSEFNQEQYQKVLEFRGKYKDKGIYAIVDDKFDFQRQFTNHLSLYFLSLISDSGNLKSEILNPILKIRDLNTFSEEYCSISMNKLLESKFINNQKDKIIESIETLNNFILPERSKDISSEKYNFNELTNITKSYGQISKLSGINNYVEISDEWIKAINDFANKNQINIEENFWNLGNLKSYSSQLQLPFGSSGPSYYGTDEEKKRYSLLKKLYISIKEYNEYNEYFGYIDNVKVIKLMISNLGNTFDEDIDIKLIIPKGYILKHKDLPDPGMNIIEDLLDMKLFDFIFSIQESDTVNRYEDSKVDNLNFRHVNRLSPILTKSIDDEYEDNKYDYRDLLDDIFSYKQFENSDSDILIFDIKYLKHNSSMAFPSILMFKNLPESIEYEITSKHIPEIIKGKIYIKDNISG</sequence>
<evidence type="ECO:0008006" key="3">
    <source>
        <dbReference type="Google" id="ProtNLM"/>
    </source>
</evidence>
<dbReference type="AlphaFoldDB" id="A0A2N6ST25"/>